<dbReference type="EMBL" id="BSSQ01000004">
    <property type="protein sequence ID" value="GLX66752.1"/>
    <property type="molecule type" value="Genomic_DNA"/>
</dbReference>
<keyword evidence="2" id="KW-1185">Reference proteome</keyword>
<dbReference type="RefSeq" id="WP_284237467.1">
    <property type="nucleotide sequence ID" value="NZ_BSSQ01000004.1"/>
</dbReference>
<protein>
    <submittedName>
        <fullName evidence="1">Uncharacterized protein</fullName>
    </submittedName>
</protein>
<sequence>MTRVSVLLEKKYYRLDAWEEASPAVKQIAQSVTIAVQQGSNINYADLTIQSESMGFLLTCSLCDLWQEKSPMIDSIKSTIVEDTSDEDFDYWDALPPFGIVHLYDSGLIMRQPIMEEDLEDLFNLFGQFLLKHFMMYVMEEHEAVCPYMMESGGITKTYVHEGLNYYRNRNY</sequence>
<organism evidence="1 2">
    <name type="scientific">Paenibacillus glycanilyticus</name>
    <dbReference type="NCBI Taxonomy" id="126569"/>
    <lineage>
        <taxon>Bacteria</taxon>
        <taxon>Bacillati</taxon>
        <taxon>Bacillota</taxon>
        <taxon>Bacilli</taxon>
        <taxon>Bacillales</taxon>
        <taxon>Paenibacillaceae</taxon>
        <taxon>Paenibacillus</taxon>
    </lineage>
</organism>
<evidence type="ECO:0000313" key="1">
    <source>
        <dbReference type="EMBL" id="GLX66752.1"/>
    </source>
</evidence>
<proteinExistence type="predicted"/>
<accession>A0ABQ6GAR2</accession>
<name>A0ABQ6GAR2_9BACL</name>
<comment type="caution">
    <text evidence="1">The sequence shown here is derived from an EMBL/GenBank/DDBJ whole genome shotgun (WGS) entry which is preliminary data.</text>
</comment>
<reference evidence="1 2" key="1">
    <citation type="submission" date="2023-03" db="EMBL/GenBank/DDBJ databases">
        <title>Draft genome sequence of the bacteria which degrade cell wall of Tricholomamatutake.</title>
        <authorList>
            <person name="Konishi Y."/>
            <person name="Fukuta Y."/>
            <person name="Shirasaka N."/>
        </authorList>
    </citation>
    <scope>NUCLEOTIDE SEQUENCE [LARGE SCALE GENOMIC DNA]</scope>
    <source>
        <strain evidence="2">mu1</strain>
    </source>
</reference>
<evidence type="ECO:0000313" key="2">
    <source>
        <dbReference type="Proteomes" id="UP001157114"/>
    </source>
</evidence>
<gene>
    <name evidence="1" type="ORF">MU1_10960</name>
</gene>
<dbReference type="Proteomes" id="UP001157114">
    <property type="component" value="Unassembled WGS sequence"/>
</dbReference>